<dbReference type="InterPro" id="IPR031537">
    <property type="entry name" value="DUF5092"/>
</dbReference>
<reference evidence="2 3" key="1">
    <citation type="submission" date="2016-02" db="EMBL/GenBank/DDBJ databases">
        <title>Discovery of a natural microsporidian pathogen with a broad tissue tropism in Caenorhabditis elegans.</title>
        <authorList>
            <person name="Luallen R.J."/>
            <person name="Reinke A.W."/>
            <person name="Tong L."/>
            <person name="Botts M.R."/>
            <person name="Felix M.-A."/>
            <person name="Troemel E.R."/>
        </authorList>
    </citation>
    <scope>NUCLEOTIDE SEQUENCE [LARGE SCALE GENOMIC DNA]</scope>
    <source>
        <strain evidence="2 3">JUm2807</strain>
    </source>
</reference>
<evidence type="ECO:0000313" key="3">
    <source>
        <dbReference type="Proteomes" id="UP000185944"/>
    </source>
</evidence>
<feature type="transmembrane region" description="Helical" evidence="1">
    <location>
        <begin position="274"/>
        <end position="292"/>
    </location>
</feature>
<keyword evidence="1" id="KW-0472">Membrane</keyword>
<sequence>MLTKNALERTGRAESLEMEMLITGAPNSFHEPAYHLDVVDAEEIEPFTLESFKKSAIEALRAGKEYILAKVTTSDPNNAASLYNYYYSAFEINKILFKYESDRHLLHRMKVRNPMNNMFIMGQVYYYKIAQEALELALQEYDHPSEESVRGCTKAFSAVPCQVDNSSSVKLLVPKSKEHDGLRTVSRDLFKPLALQQEASFSSERKLRVRASYFANDSDFLVKSQIRDFFKQNAVNKDDYFIFELERTQNDFLALLESPDGSDVSGEAETWKRALTAHLSFILVIACLFLFLGASPIIFFIIAPLALFFLLSMGMSLMYLFCCRRYTFGSIDVNDVEEV</sequence>
<organism evidence="2 3">
    <name type="scientific">Nematocida displodere</name>
    <dbReference type="NCBI Taxonomy" id="1805483"/>
    <lineage>
        <taxon>Eukaryota</taxon>
        <taxon>Fungi</taxon>
        <taxon>Fungi incertae sedis</taxon>
        <taxon>Microsporidia</taxon>
        <taxon>Nematocida</taxon>
    </lineage>
</organism>
<evidence type="ECO:0000256" key="1">
    <source>
        <dbReference type="SAM" id="Phobius"/>
    </source>
</evidence>
<dbReference type="RefSeq" id="XP_067544782.1">
    <property type="nucleotide sequence ID" value="XM_067689605.1"/>
</dbReference>
<comment type="caution">
    <text evidence="2">The sequence shown here is derived from an EMBL/GenBank/DDBJ whole genome shotgun (WGS) entry which is preliminary data.</text>
</comment>
<evidence type="ECO:0000313" key="2">
    <source>
        <dbReference type="EMBL" id="OAG30958.1"/>
    </source>
</evidence>
<keyword evidence="1" id="KW-1133">Transmembrane helix</keyword>
<dbReference type="Proteomes" id="UP000185944">
    <property type="component" value="Unassembled WGS sequence"/>
</dbReference>
<dbReference type="VEuPathDB" id="MicrosporidiaDB:NEDG_02187"/>
<accession>A0A177EGG6</accession>
<gene>
    <name evidence="2" type="ORF">NEDG_02187</name>
</gene>
<dbReference type="EMBL" id="LTDL01000023">
    <property type="protein sequence ID" value="OAG30958.1"/>
    <property type="molecule type" value="Genomic_DNA"/>
</dbReference>
<dbReference type="AlphaFoldDB" id="A0A177EGG6"/>
<dbReference type="STRING" id="1805483.A0A177EGG6"/>
<protein>
    <submittedName>
        <fullName evidence="2">Uncharacterized protein</fullName>
    </submittedName>
</protein>
<proteinExistence type="predicted"/>
<dbReference type="Pfam" id="PF17010">
    <property type="entry name" value="DUF5092"/>
    <property type="match status" value="1"/>
</dbReference>
<keyword evidence="1" id="KW-0812">Transmembrane</keyword>
<dbReference type="GeneID" id="93648537"/>
<dbReference type="OrthoDB" id="2189509at2759"/>
<name>A0A177EGG6_9MICR</name>
<keyword evidence="3" id="KW-1185">Reference proteome</keyword>
<feature type="transmembrane region" description="Helical" evidence="1">
    <location>
        <begin position="298"/>
        <end position="321"/>
    </location>
</feature>